<evidence type="ECO:0008006" key="3">
    <source>
        <dbReference type="Google" id="ProtNLM"/>
    </source>
</evidence>
<keyword evidence="2" id="KW-1185">Reference proteome</keyword>
<evidence type="ECO:0000313" key="1">
    <source>
        <dbReference type="EMBL" id="MEE3849887.1"/>
    </source>
</evidence>
<reference evidence="1 2" key="1">
    <citation type="submission" date="2024-01" db="EMBL/GenBank/DDBJ databases">
        <title>Draft genome sequence of Gordonia sp. LSe1-13.</title>
        <authorList>
            <person name="Suphannarot A."/>
            <person name="Mingma R."/>
        </authorList>
    </citation>
    <scope>NUCLEOTIDE SEQUENCE [LARGE SCALE GENOMIC DNA]</scope>
    <source>
        <strain evidence="1 2">LSe1-13</strain>
    </source>
</reference>
<dbReference type="RefSeq" id="WP_330431495.1">
    <property type="nucleotide sequence ID" value="NZ_JAZDUF010000001.1"/>
</dbReference>
<evidence type="ECO:0000313" key="2">
    <source>
        <dbReference type="Proteomes" id="UP001347146"/>
    </source>
</evidence>
<gene>
    <name evidence="1" type="ORF">VZC37_06060</name>
</gene>
<sequence>MTDSSIDELSPILGRWHSTGAVRDEQGSVIAEIDGTDEYTLLPGGTWIAHEVDVRMGPDRAVAHELIGGVHPDGGWWMYAFDESPTAGVMRLTLHSPDMLLLSGEGIRSWLSFRAGRDLMTTEWERIVDTEWTPWMSMRFDRL</sequence>
<protein>
    <recommendedName>
        <fullName evidence="3">DUF1579 domain-containing protein</fullName>
    </recommendedName>
</protein>
<dbReference type="Proteomes" id="UP001347146">
    <property type="component" value="Unassembled WGS sequence"/>
</dbReference>
<organism evidence="1 2">
    <name type="scientific">Gordonia sesuvii</name>
    <dbReference type="NCBI Taxonomy" id="3116777"/>
    <lineage>
        <taxon>Bacteria</taxon>
        <taxon>Bacillati</taxon>
        <taxon>Actinomycetota</taxon>
        <taxon>Actinomycetes</taxon>
        <taxon>Mycobacteriales</taxon>
        <taxon>Gordoniaceae</taxon>
        <taxon>Gordonia</taxon>
    </lineage>
</organism>
<comment type="caution">
    <text evidence="1">The sequence shown here is derived from an EMBL/GenBank/DDBJ whole genome shotgun (WGS) entry which is preliminary data.</text>
</comment>
<name>A0ABU7M9V0_9ACTN</name>
<proteinExistence type="predicted"/>
<accession>A0ABU7M9V0</accession>
<dbReference type="EMBL" id="JAZDUF010000001">
    <property type="protein sequence ID" value="MEE3849887.1"/>
    <property type="molecule type" value="Genomic_DNA"/>
</dbReference>